<evidence type="ECO:0000313" key="5">
    <source>
        <dbReference type="EMBL" id="MEE2056108.1"/>
    </source>
</evidence>
<evidence type="ECO:0000256" key="3">
    <source>
        <dbReference type="SAM" id="Phobius"/>
    </source>
</evidence>
<name>A0ABU7L3I6_9NOCA</name>
<dbReference type="RefSeq" id="WP_330131418.1">
    <property type="nucleotide sequence ID" value="NZ_JAUTXY010000001.1"/>
</dbReference>
<organism evidence="5 6">
    <name type="scientific">Rhodococcus artemisiae</name>
    <dbReference type="NCBI Taxonomy" id="714159"/>
    <lineage>
        <taxon>Bacteria</taxon>
        <taxon>Bacillati</taxon>
        <taxon>Actinomycetota</taxon>
        <taxon>Actinomycetes</taxon>
        <taxon>Mycobacteriales</taxon>
        <taxon>Nocardiaceae</taxon>
        <taxon>Rhodococcus</taxon>
    </lineage>
</organism>
<keyword evidence="3" id="KW-1133">Transmembrane helix</keyword>
<feature type="compositionally biased region" description="Pro residues" evidence="2">
    <location>
        <begin position="14"/>
        <end position="28"/>
    </location>
</feature>
<dbReference type="PANTHER" id="PTHR22911">
    <property type="entry name" value="ACYL-MALONYL CONDENSING ENZYME-RELATED"/>
    <property type="match status" value="1"/>
</dbReference>
<dbReference type="EMBL" id="JAUTXY010000001">
    <property type="protein sequence ID" value="MEE2056108.1"/>
    <property type="molecule type" value="Genomic_DNA"/>
</dbReference>
<evidence type="ECO:0000256" key="1">
    <source>
        <dbReference type="ARBA" id="ARBA00007362"/>
    </source>
</evidence>
<feature type="transmembrane region" description="Helical" evidence="3">
    <location>
        <begin position="159"/>
        <end position="179"/>
    </location>
</feature>
<feature type="region of interest" description="Disordered" evidence="2">
    <location>
        <begin position="1"/>
        <end position="29"/>
    </location>
</feature>
<feature type="transmembrane region" description="Helical" evidence="3">
    <location>
        <begin position="185"/>
        <end position="205"/>
    </location>
</feature>
<keyword evidence="3" id="KW-0812">Transmembrane</keyword>
<dbReference type="Pfam" id="PF00892">
    <property type="entry name" value="EamA"/>
    <property type="match status" value="2"/>
</dbReference>
<dbReference type="SUPFAM" id="SSF103481">
    <property type="entry name" value="Multidrug resistance efflux transporter EmrE"/>
    <property type="match status" value="2"/>
</dbReference>
<dbReference type="Proteomes" id="UP001336020">
    <property type="component" value="Unassembled WGS sequence"/>
</dbReference>
<feature type="domain" description="EamA" evidence="4">
    <location>
        <begin position="186"/>
        <end position="317"/>
    </location>
</feature>
<dbReference type="InterPro" id="IPR037185">
    <property type="entry name" value="EmrE-like"/>
</dbReference>
<feature type="domain" description="EamA" evidence="4">
    <location>
        <begin position="35"/>
        <end position="169"/>
    </location>
</feature>
<comment type="caution">
    <text evidence="5">The sequence shown here is derived from an EMBL/GenBank/DDBJ whole genome shotgun (WGS) entry which is preliminary data.</text>
</comment>
<feature type="transmembrane region" description="Helical" evidence="3">
    <location>
        <begin position="247"/>
        <end position="267"/>
    </location>
</feature>
<reference evidence="5 6" key="1">
    <citation type="submission" date="2023-07" db="EMBL/GenBank/DDBJ databases">
        <authorList>
            <person name="Girao M."/>
            <person name="Carvalho M.F."/>
        </authorList>
    </citation>
    <scope>NUCLEOTIDE SEQUENCE [LARGE SCALE GENOMIC DNA]</scope>
    <source>
        <strain evidence="5 6">YIM65754</strain>
    </source>
</reference>
<keyword evidence="3" id="KW-0472">Membrane</keyword>
<proteinExistence type="inferred from homology"/>
<feature type="transmembrane region" description="Helical" evidence="3">
    <location>
        <begin position="302"/>
        <end position="321"/>
    </location>
</feature>
<keyword evidence="6" id="KW-1185">Reference proteome</keyword>
<evidence type="ECO:0000259" key="4">
    <source>
        <dbReference type="Pfam" id="PF00892"/>
    </source>
</evidence>
<sequence>MSLTVGAPTRVQPVPVPVAPSTTPPLSRPHPNRRLGIAAIVISATTMGAAGLFGRMATPPGAALGEALTLGRMLVGTVGMLLLTVFSRRLGVIRRTRLSPSIVLGGVFLGLSLATYLSSTLLTDLSRAVVLHYLGPLIATVLARVLLKESITRMDALSLVTAFAGMLLAAGLIGGSATAGSDQQTLGTVLGVASGIFYGLALLCYRYRSDMPADVRSFWNFAFGAVATAAMVAVTRPDVTGMTGANWAWAAGFFVVCGLLALGLLVIAGKHLRAAELSGLSYLEVVVALIFGALAFGESISLVAALGAGMIIAAMTLPLVAGRRRRTMAPATQIAPAV</sequence>
<dbReference type="InterPro" id="IPR000620">
    <property type="entry name" value="EamA_dom"/>
</dbReference>
<feature type="transmembrane region" description="Helical" evidence="3">
    <location>
        <begin position="129"/>
        <end position="147"/>
    </location>
</feature>
<feature type="transmembrane region" description="Helical" evidence="3">
    <location>
        <begin position="35"/>
        <end position="57"/>
    </location>
</feature>
<accession>A0ABU7L3I6</accession>
<feature type="transmembrane region" description="Helical" evidence="3">
    <location>
        <begin position="217"/>
        <end position="235"/>
    </location>
</feature>
<evidence type="ECO:0000256" key="2">
    <source>
        <dbReference type="SAM" id="MobiDB-lite"/>
    </source>
</evidence>
<feature type="transmembrane region" description="Helical" evidence="3">
    <location>
        <begin position="98"/>
        <end position="117"/>
    </location>
</feature>
<feature type="transmembrane region" description="Helical" evidence="3">
    <location>
        <begin position="69"/>
        <end position="86"/>
    </location>
</feature>
<dbReference type="PANTHER" id="PTHR22911:SF102">
    <property type="entry name" value="MEMBRANE PROTEIN"/>
    <property type="match status" value="1"/>
</dbReference>
<protein>
    <submittedName>
        <fullName evidence="5">DMT family transporter</fullName>
    </submittedName>
</protein>
<evidence type="ECO:0000313" key="6">
    <source>
        <dbReference type="Proteomes" id="UP001336020"/>
    </source>
</evidence>
<gene>
    <name evidence="5" type="ORF">Q7514_01025</name>
</gene>
<feature type="transmembrane region" description="Helical" evidence="3">
    <location>
        <begin position="279"/>
        <end position="296"/>
    </location>
</feature>
<comment type="similarity">
    <text evidence="1">Belongs to the EamA transporter family.</text>
</comment>